<evidence type="ECO:0000256" key="6">
    <source>
        <dbReference type="ARBA" id="ARBA00022801"/>
    </source>
</evidence>
<comment type="cofactor">
    <cofactor evidence="1">
        <name>Zn(2+)</name>
        <dbReference type="ChEBI" id="CHEBI:29105"/>
    </cofactor>
</comment>
<feature type="transmembrane region" description="Helical" evidence="11">
    <location>
        <begin position="399"/>
        <end position="421"/>
    </location>
</feature>
<dbReference type="EMBL" id="CP095848">
    <property type="protein sequence ID" value="UPL48147.1"/>
    <property type="molecule type" value="Genomic_DNA"/>
</dbReference>
<dbReference type="PANTHER" id="PTHR42837:SF2">
    <property type="entry name" value="MEMBRANE METALLOPROTEASE ARASP2, CHLOROPLASTIC-RELATED"/>
    <property type="match status" value="1"/>
</dbReference>
<evidence type="ECO:0000256" key="1">
    <source>
        <dbReference type="ARBA" id="ARBA00001947"/>
    </source>
</evidence>
<evidence type="ECO:0000256" key="7">
    <source>
        <dbReference type="ARBA" id="ARBA00022833"/>
    </source>
</evidence>
<accession>A0ABY4J885</accession>
<evidence type="ECO:0000313" key="14">
    <source>
        <dbReference type="Proteomes" id="UP000829647"/>
    </source>
</evidence>
<keyword evidence="7" id="KW-0862">Zinc</keyword>
<feature type="transmembrane region" description="Helical" evidence="11">
    <location>
        <begin position="67"/>
        <end position="84"/>
    </location>
</feature>
<dbReference type="InterPro" id="IPR041489">
    <property type="entry name" value="PDZ_6"/>
</dbReference>
<keyword evidence="4 13" id="KW-0645">Protease</keyword>
<evidence type="ECO:0000256" key="4">
    <source>
        <dbReference type="ARBA" id="ARBA00022670"/>
    </source>
</evidence>
<evidence type="ECO:0000313" key="13">
    <source>
        <dbReference type="EMBL" id="UPL48147.1"/>
    </source>
</evidence>
<feature type="transmembrane region" description="Helical" evidence="11">
    <location>
        <begin position="450"/>
        <end position="469"/>
    </location>
</feature>
<reference evidence="13 14" key="1">
    <citation type="submission" date="2022-04" db="EMBL/GenBank/DDBJ databases">
        <title>Hymenobacter sp. isolated from the air.</title>
        <authorList>
            <person name="Won M."/>
            <person name="Lee C.-M."/>
            <person name="Woen H.-Y."/>
            <person name="Kwon S.-W."/>
        </authorList>
    </citation>
    <scope>NUCLEOTIDE SEQUENCE [LARGE SCALE GENOMIC DNA]</scope>
    <source>
        <strain evidence="14">5516 S-25</strain>
    </source>
</reference>
<keyword evidence="6" id="KW-0378">Hydrolase</keyword>
<feature type="transmembrane region" description="Helical" evidence="11">
    <location>
        <begin position="111"/>
        <end position="132"/>
    </location>
</feature>
<keyword evidence="5 11" id="KW-0812">Transmembrane</keyword>
<comment type="similarity">
    <text evidence="3">Belongs to the peptidase M50B family.</text>
</comment>
<dbReference type="Pfam" id="PF02163">
    <property type="entry name" value="Peptidase_M50"/>
    <property type="match status" value="1"/>
</dbReference>
<feature type="transmembrane region" description="Helical" evidence="11">
    <location>
        <begin position="39"/>
        <end position="58"/>
    </location>
</feature>
<evidence type="ECO:0000256" key="11">
    <source>
        <dbReference type="SAM" id="Phobius"/>
    </source>
</evidence>
<dbReference type="InterPro" id="IPR008915">
    <property type="entry name" value="Peptidase_M50"/>
</dbReference>
<gene>
    <name evidence="13" type="ORF">MWH26_13230</name>
</gene>
<evidence type="ECO:0000256" key="5">
    <source>
        <dbReference type="ARBA" id="ARBA00022692"/>
    </source>
</evidence>
<dbReference type="Gene3D" id="2.30.42.10">
    <property type="match status" value="2"/>
</dbReference>
<dbReference type="InterPro" id="IPR001478">
    <property type="entry name" value="PDZ"/>
</dbReference>
<keyword evidence="14" id="KW-1185">Reference proteome</keyword>
<proteinExistence type="inferred from homology"/>
<dbReference type="InterPro" id="IPR036034">
    <property type="entry name" value="PDZ_sf"/>
</dbReference>
<feature type="domain" description="PDZ" evidence="12">
    <location>
        <begin position="232"/>
        <end position="261"/>
    </location>
</feature>
<evidence type="ECO:0000256" key="8">
    <source>
        <dbReference type="ARBA" id="ARBA00022989"/>
    </source>
</evidence>
<dbReference type="GO" id="GO:0008233">
    <property type="term" value="F:peptidase activity"/>
    <property type="evidence" value="ECO:0007669"/>
    <property type="project" value="UniProtKB-KW"/>
</dbReference>
<dbReference type="SMART" id="SM00228">
    <property type="entry name" value="PDZ"/>
    <property type="match status" value="1"/>
</dbReference>
<sequence length="474" mass="52771">MEGLIMAGQMLLGLSILVGLHEFGHFAAAKYFKIRVDKFYIFFDFLFPLPGVMNFALFKKKIGETEYGLGWFPLGGYVAIHGMIDETQDADSLAAEPQANEFRAKPAWQRLIVMLGGIIMNVITGIVIFSLLTFTYGERYLPAAEARFGVVPSKLGKEIGFQKGDKIVKINGRPFDDFNDIYSPEVILGSNAYYTVDRGGQLLDVPVPNNFMDRLADNGDQRFVEPLDPFRVDQVVPGSPAAKAGLQPDDQILQVGNKPVQFFRDLQEALLENANTVEKPSLLVRFVNWLRGVKPAPQPAEKITPLLVNRGGQNLTLQVRVDEEGKIGFGPRFMLKRSNREYGLLESVPLGTQQAFGVITTQAKAFAKIFRGEASFRKSVGGPIEIAQQYGGKWDWFRFWMLTGMLSMVLAFMNLLPIPALDGGHVVFLLYEMIAGRKPSDKFLENAQKVGMMLILGLMAFVLIINPLLKAFSN</sequence>
<dbReference type="GO" id="GO:0006508">
    <property type="term" value="P:proteolysis"/>
    <property type="evidence" value="ECO:0007669"/>
    <property type="project" value="UniProtKB-KW"/>
</dbReference>
<evidence type="ECO:0000259" key="12">
    <source>
        <dbReference type="PROSITE" id="PS50106"/>
    </source>
</evidence>
<dbReference type="RefSeq" id="WP_247974657.1">
    <property type="nucleotide sequence ID" value="NZ_CP095848.1"/>
</dbReference>
<keyword evidence="8 11" id="KW-1133">Transmembrane helix</keyword>
<organism evidence="13 14">
    <name type="scientific">Hymenobacter sublimis</name>
    <dbReference type="NCBI Taxonomy" id="2933777"/>
    <lineage>
        <taxon>Bacteria</taxon>
        <taxon>Pseudomonadati</taxon>
        <taxon>Bacteroidota</taxon>
        <taxon>Cytophagia</taxon>
        <taxon>Cytophagales</taxon>
        <taxon>Hymenobacteraceae</taxon>
        <taxon>Hymenobacter</taxon>
    </lineage>
</organism>
<keyword evidence="10 11" id="KW-0472">Membrane</keyword>
<keyword evidence="9" id="KW-0482">Metalloprotease</keyword>
<dbReference type="PANTHER" id="PTHR42837">
    <property type="entry name" value="REGULATOR OF SIGMA-E PROTEASE RSEP"/>
    <property type="match status" value="1"/>
</dbReference>
<evidence type="ECO:0000256" key="3">
    <source>
        <dbReference type="ARBA" id="ARBA00007931"/>
    </source>
</evidence>
<dbReference type="InterPro" id="IPR004387">
    <property type="entry name" value="Pept_M50_Zn"/>
</dbReference>
<evidence type="ECO:0000256" key="10">
    <source>
        <dbReference type="ARBA" id="ARBA00023136"/>
    </source>
</evidence>
<evidence type="ECO:0000256" key="9">
    <source>
        <dbReference type="ARBA" id="ARBA00023049"/>
    </source>
</evidence>
<dbReference type="Pfam" id="PF17820">
    <property type="entry name" value="PDZ_6"/>
    <property type="match status" value="1"/>
</dbReference>
<dbReference type="CDD" id="cd06163">
    <property type="entry name" value="S2P-M50_PDZ_RseP-like"/>
    <property type="match status" value="1"/>
</dbReference>
<dbReference type="SUPFAM" id="SSF50156">
    <property type="entry name" value="PDZ domain-like"/>
    <property type="match status" value="2"/>
</dbReference>
<dbReference type="PROSITE" id="PS50106">
    <property type="entry name" value="PDZ"/>
    <property type="match status" value="1"/>
</dbReference>
<dbReference type="Proteomes" id="UP000829647">
    <property type="component" value="Chromosome"/>
</dbReference>
<evidence type="ECO:0000256" key="2">
    <source>
        <dbReference type="ARBA" id="ARBA00004141"/>
    </source>
</evidence>
<comment type="subcellular location">
    <subcellularLocation>
        <location evidence="2">Membrane</location>
        <topology evidence="2">Multi-pass membrane protein</topology>
    </subcellularLocation>
</comment>
<protein>
    <submittedName>
        <fullName evidence="13">Site-2 protease family protein</fullName>
    </submittedName>
</protein>
<name>A0ABY4J885_9BACT</name>